<evidence type="ECO:0000256" key="4">
    <source>
        <dbReference type="ARBA" id="ARBA00011738"/>
    </source>
</evidence>
<evidence type="ECO:0000259" key="9">
    <source>
        <dbReference type="Pfam" id="PF00156"/>
    </source>
</evidence>
<feature type="domain" description="Phosphoribosyltransferase" evidence="9">
    <location>
        <begin position="46"/>
        <end position="169"/>
    </location>
</feature>
<evidence type="ECO:0000256" key="5">
    <source>
        <dbReference type="ARBA" id="ARBA00011971"/>
    </source>
</evidence>
<evidence type="ECO:0000313" key="11">
    <source>
        <dbReference type="Proteomes" id="UP000738402"/>
    </source>
</evidence>
<dbReference type="PANTHER" id="PTHR46683:SF1">
    <property type="entry name" value="OROTATE PHOSPHORIBOSYLTRANSFERASE 1-RELATED"/>
    <property type="match status" value="1"/>
</dbReference>
<dbReference type="GO" id="GO:0004588">
    <property type="term" value="F:orotate phosphoribosyltransferase activity"/>
    <property type="evidence" value="ECO:0007669"/>
    <property type="project" value="UniProtKB-EC"/>
</dbReference>
<dbReference type="InterPro" id="IPR023031">
    <property type="entry name" value="OPRT"/>
</dbReference>
<protein>
    <recommendedName>
        <fullName evidence="5">orotate phosphoribosyltransferase</fullName>
        <ecNumber evidence="5">2.4.2.10</ecNumber>
    </recommendedName>
</protein>
<dbReference type="AlphaFoldDB" id="A0AAN6D2X5"/>
<dbReference type="PANTHER" id="PTHR46683">
    <property type="entry name" value="OROTATE PHOSPHORIBOSYLTRANSFERASE 1-RELATED"/>
    <property type="match status" value="1"/>
</dbReference>
<evidence type="ECO:0000256" key="8">
    <source>
        <dbReference type="ARBA" id="ARBA00022975"/>
    </source>
</evidence>
<gene>
    <name evidence="10" type="ORF">KL933_004458</name>
</gene>
<comment type="similarity">
    <text evidence="3">Belongs to the purine/pyrimidine phosphoribosyltransferase family. PyrE subfamily.</text>
</comment>
<comment type="subunit">
    <text evidence="4">Homodimer.</text>
</comment>
<evidence type="ECO:0000313" key="10">
    <source>
        <dbReference type="EMBL" id="KAG7725025.1"/>
    </source>
</evidence>
<proteinExistence type="inferred from homology"/>
<evidence type="ECO:0000256" key="2">
    <source>
        <dbReference type="ARBA" id="ARBA00004889"/>
    </source>
</evidence>
<dbReference type="EMBL" id="JAHLUH010000014">
    <property type="protein sequence ID" value="KAG7725025.1"/>
    <property type="molecule type" value="Genomic_DNA"/>
</dbReference>
<dbReference type="InterPro" id="IPR004467">
    <property type="entry name" value="Or_phspho_trans_dom"/>
</dbReference>
<comment type="pathway">
    <text evidence="2">Pyrimidine metabolism; UMP biosynthesis via de novo pathway; UMP from orotate: step 1/2.</text>
</comment>
<organism evidence="10 11">
    <name type="scientific">Ogataea haglerorum</name>
    <dbReference type="NCBI Taxonomy" id="1937702"/>
    <lineage>
        <taxon>Eukaryota</taxon>
        <taxon>Fungi</taxon>
        <taxon>Dikarya</taxon>
        <taxon>Ascomycota</taxon>
        <taxon>Saccharomycotina</taxon>
        <taxon>Pichiomycetes</taxon>
        <taxon>Pichiales</taxon>
        <taxon>Pichiaceae</taxon>
        <taxon>Ogataea</taxon>
    </lineage>
</organism>
<accession>A0AAN6D2X5</accession>
<evidence type="ECO:0000256" key="6">
    <source>
        <dbReference type="ARBA" id="ARBA00022676"/>
    </source>
</evidence>
<dbReference type="InterPro" id="IPR000836">
    <property type="entry name" value="PRTase_dom"/>
</dbReference>
<comment type="function">
    <text evidence="1">Catalyzes the transfer of a ribosyl phosphate group from 5-phosphoribose 1-diphosphate to orotate, leading to the formation of orotidine monophosphate (OMP).</text>
</comment>
<evidence type="ECO:0000256" key="3">
    <source>
        <dbReference type="ARBA" id="ARBA00006340"/>
    </source>
</evidence>
<dbReference type="GO" id="GO:0005737">
    <property type="term" value="C:cytoplasm"/>
    <property type="evidence" value="ECO:0007669"/>
    <property type="project" value="TreeGrafter"/>
</dbReference>
<dbReference type="Pfam" id="PF00156">
    <property type="entry name" value="Pribosyltran"/>
    <property type="match status" value="1"/>
</dbReference>
<sequence length="220" mass="24227">MSYKLKFLKDALDVEALKFGTFTLKSGRMSPYFFNMGQFSTAAALSNVATAYAQTIIESGLEFDILFGPAYKGIPLAAITVVKLYELGGEKYANVGYSFNRKEKKDHGEGGSIVGCPLKNKRIMIIDDVMTAGTAINEAFDIIKAENGQAIGCIIALDRQEVVKDSNQSATAAVSQRYNLPVLSIVSLDDIIENLRDQLTEEQLDMILEYRRQYVPATAK</sequence>
<evidence type="ECO:0000256" key="7">
    <source>
        <dbReference type="ARBA" id="ARBA00022679"/>
    </source>
</evidence>
<dbReference type="CDD" id="cd06223">
    <property type="entry name" value="PRTases_typeI"/>
    <property type="match status" value="1"/>
</dbReference>
<keyword evidence="6" id="KW-0328">Glycosyltransferase</keyword>
<evidence type="ECO:0000256" key="1">
    <source>
        <dbReference type="ARBA" id="ARBA00003769"/>
    </source>
</evidence>
<keyword evidence="8" id="KW-0665">Pyrimidine biosynthesis</keyword>
<dbReference type="FunFam" id="3.40.50.2020:FF:000008">
    <property type="entry name" value="Orotate phosphoribosyltransferase"/>
    <property type="match status" value="1"/>
</dbReference>
<dbReference type="SUPFAM" id="SSF53271">
    <property type="entry name" value="PRTase-like"/>
    <property type="match status" value="1"/>
</dbReference>
<dbReference type="HAMAP" id="MF_01208">
    <property type="entry name" value="PyrE"/>
    <property type="match status" value="1"/>
</dbReference>
<keyword evidence="7" id="KW-0808">Transferase</keyword>
<dbReference type="Proteomes" id="UP000738402">
    <property type="component" value="Unassembled WGS sequence"/>
</dbReference>
<dbReference type="EC" id="2.4.2.10" evidence="5"/>
<comment type="caution">
    <text evidence="10">The sequence shown here is derived from an EMBL/GenBank/DDBJ whole genome shotgun (WGS) entry which is preliminary data.</text>
</comment>
<reference evidence="10" key="1">
    <citation type="journal article" date="2021" name="G3 (Bethesda)">
        <title>Genomic diversity, chromosomal rearrangements, and interspecies hybridization in the ogataea polymorpha species complex.</title>
        <authorList>
            <person name="Hanson S.J."/>
            <person name="Cinneide E.O."/>
            <person name="Salzberg L.I."/>
            <person name="Wolfe K.H."/>
            <person name="McGowan J."/>
            <person name="Fitzpatrick D.A."/>
            <person name="Matlin K."/>
        </authorList>
    </citation>
    <scope>NUCLEOTIDE SEQUENCE</scope>
    <source>
        <strain evidence="10">83-405-1</strain>
    </source>
</reference>
<name>A0AAN6D2X5_9ASCO</name>
<dbReference type="InterPro" id="IPR029057">
    <property type="entry name" value="PRTase-like"/>
</dbReference>
<dbReference type="GO" id="GO:0006221">
    <property type="term" value="P:pyrimidine nucleotide biosynthetic process"/>
    <property type="evidence" value="ECO:0007669"/>
    <property type="project" value="UniProtKB-KW"/>
</dbReference>
<dbReference type="Gene3D" id="3.40.50.2020">
    <property type="match status" value="1"/>
</dbReference>
<dbReference type="GO" id="GO:0046132">
    <property type="term" value="P:pyrimidine ribonucleoside biosynthetic process"/>
    <property type="evidence" value="ECO:0007669"/>
    <property type="project" value="TreeGrafter"/>
</dbReference>
<dbReference type="NCBIfam" id="TIGR00336">
    <property type="entry name" value="pyrE"/>
    <property type="match status" value="1"/>
</dbReference>
<dbReference type="GO" id="GO:0006207">
    <property type="term" value="P:'de novo' pyrimidine nucleobase biosynthetic process"/>
    <property type="evidence" value="ECO:0007669"/>
    <property type="project" value="TreeGrafter"/>
</dbReference>